<dbReference type="AlphaFoldDB" id="F4PMP1"/>
<dbReference type="InterPro" id="IPR014756">
    <property type="entry name" value="Ig_E-set"/>
</dbReference>
<organism evidence="4 5">
    <name type="scientific">Cavenderia fasciculata</name>
    <name type="common">Slime mold</name>
    <name type="synonym">Dictyostelium fasciculatum</name>
    <dbReference type="NCBI Taxonomy" id="261658"/>
    <lineage>
        <taxon>Eukaryota</taxon>
        <taxon>Amoebozoa</taxon>
        <taxon>Evosea</taxon>
        <taxon>Eumycetozoa</taxon>
        <taxon>Dictyostelia</taxon>
        <taxon>Acytosteliales</taxon>
        <taxon>Cavenderiaceae</taxon>
        <taxon>Cavenderia</taxon>
    </lineage>
</organism>
<evidence type="ECO:0000313" key="4">
    <source>
        <dbReference type="EMBL" id="EGG22838.1"/>
    </source>
</evidence>
<dbReference type="Proteomes" id="UP000007797">
    <property type="component" value="Unassembled WGS sequence"/>
</dbReference>
<sequence length="580" mass="62101">MYKSQFVLLLVATFLLLFCSSNLVVAKLQSNYGLSSLTFDGNQTITAIGSFGDDSSLVSVWVGDQNNTTPCPIVSFYNSSISCTINPRPSGTKNVFIGINNGNQTVLEGSLSFSNATTDYYISHVAYNNTDNTIKILGSFGNDGSNPNPQPPQSNYTLSSLTFGGNQTITATGSFGDDSSLVSIWVGDQYTPCPLVSFSNSSLSCIINPVPIGTKTVSIRIGSVVLNGVLFFKNVTNHFISYVSYNDIDNSLMIVGSLDNNTVGATHVYVTFNGWVQSFCAVTSVGPSFVNCQLNERLQTNKTYDILLHIDNQNLYSTVYIPSANPNPNYYFSSFRSTIYPLGLEVSGSFGNTSTSVNITINYGGQVNRCPIYYFSSTYLLCNLGNNYPVNGGYYQVNGAIDNVIYNSTNVYFEPTNSSSSSSSSSSTNSSSSSSSSNNNSSSSSSSSYYDVTCSLSRTGQLKVEYSGDTLINCTSQGISQCNSPVVQLQCQGLTSSSLTRCLAPHEIVCQGSSSVVCRVGGMSCSIEGGQLTITADTTATFNHNENPQESNSQTNDTSSASFSTLFILSSLLSVIYILI</sequence>
<feature type="region of interest" description="Disordered" evidence="1">
    <location>
        <begin position="417"/>
        <end position="447"/>
    </location>
</feature>
<dbReference type="InterPro" id="IPR002909">
    <property type="entry name" value="IPT_dom"/>
</dbReference>
<evidence type="ECO:0000256" key="1">
    <source>
        <dbReference type="SAM" id="MobiDB-lite"/>
    </source>
</evidence>
<dbReference type="KEGG" id="dfa:DFA_04968"/>
<name>F4PMP1_CACFS</name>
<keyword evidence="5" id="KW-1185">Reference proteome</keyword>
<evidence type="ECO:0000313" key="5">
    <source>
        <dbReference type="Proteomes" id="UP000007797"/>
    </source>
</evidence>
<dbReference type="SUPFAM" id="SSF81296">
    <property type="entry name" value="E set domains"/>
    <property type="match status" value="1"/>
</dbReference>
<keyword evidence="2" id="KW-0732">Signal</keyword>
<reference evidence="5" key="1">
    <citation type="journal article" date="2011" name="Genome Res.">
        <title>Phylogeny-wide analysis of social amoeba genomes highlights ancient origins for complex intercellular communication.</title>
        <authorList>
            <person name="Heidel A.J."/>
            <person name="Lawal H.M."/>
            <person name="Felder M."/>
            <person name="Schilde C."/>
            <person name="Helps N.R."/>
            <person name="Tunggal B."/>
            <person name="Rivero F."/>
            <person name="John U."/>
            <person name="Schleicher M."/>
            <person name="Eichinger L."/>
            <person name="Platzer M."/>
            <person name="Noegel A.A."/>
            <person name="Schaap P."/>
            <person name="Gloeckner G."/>
        </authorList>
    </citation>
    <scope>NUCLEOTIDE SEQUENCE [LARGE SCALE GENOMIC DNA]</scope>
    <source>
        <strain evidence="5">SH3</strain>
    </source>
</reference>
<dbReference type="Pfam" id="PF01833">
    <property type="entry name" value="TIG"/>
    <property type="match status" value="1"/>
</dbReference>
<dbReference type="EMBL" id="GL883008">
    <property type="protein sequence ID" value="EGG22838.1"/>
    <property type="molecule type" value="Genomic_DNA"/>
</dbReference>
<feature type="chain" id="PRO_5003313242" description="IPT/TIG domain-containing protein" evidence="2">
    <location>
        <begin position="22"/>
        <end position="580"/>
    </location>
</feature>
<protein>
    <recommendedName>
        <fullName evidence="3">IPT/TIG domain-containing protein</fullName>
    </recommendedName>
</protein>
<dbReference type="RefSeq" id="XP_004360689.1">
    <property type="nucleotide sequence ID" value="XM_004360632.1"/>
</dbReference>
<gene>
    <name evidence="4" type="ORF">DFA_04968</name>
</gene>
<evidence type="ECO:0000256" key="2">
    <source>
        <dbReference type="SAM" id="SignalP"/>
    </source>
</evidence>
<feature type="domain" description="IPT/TIG" evidence="3">
    <location>
        <begin position="157"/>
        <end position="228"/>
    </location>
</feature>
<proteinExistence type="predicted"/>
<evidence type="ECO:0000259" key="3">
    <source>
        <dbReference type="Pfam" id="PF01833"/>
    </source>
</evidence>
<feature type="signal peptide" evidence="2">
    <location>
        <begin position="1"/>
        <end position="21"/>
    </location>
</feature>
<accession>F4PMP1</accession>
<dbReference type="GeneID" id="14874981"/>